<organism evidence="1 2">
    <name type="scientific">Paraburkholderia haematera</name>
    <dbReference type="NCBI Taxonomy" id="2793077"/>
    <lineage>
        <taxon>Bacteria</taxon>
        <taxon>Pseudomonadati</taxon>
        <taxon>Pseudomonadota</taxon>
        <taxon>Betaproteobacteria</taxon>
        <taxon>Burkholderiales</taxon>
        <taxon>Burkholderiaceae</taxon>
        <taxon>Paraburkholderia</taxon>
    </lineage>
</organism>
<evidence type="ECO:0000313" key="1">
    <source>
        <dbReference type="EMBL" id="CAE6809043.1"/>
    </source>
</evidence>
<dbReference type="Proteomes" id="UP000672526">
    <property type="component" value="Unassembled WGS sequence"/>
</dbReference>
<sequence length="30" mass="3135">MPNNTALAINNIENLDTTVKTGPLGEASVH</sequence>
<dbReference type="EMBL" id="CAJNBK010000022">
    <property type="protein sequence ID" value="CAE6809043.1"/>
    <property type="molecule type" value="Genomic_DNA"/>
</dbReference>
<reference evidence="1 2" key="1">
    <citation type="submission" date="2021-02" db="EMBL/GenBank/DDBJ databases">
        <authorList>
            <person name="Vanwijnsberghe S."/>
        </authorList>
    </citation>
    <scope>NUCLEOTIDE SEQUENCE [LARGE SCALE GENOMIC DNA]</scope>
    <source>
        <strain evidence="1 2">LMG 31837</strain>
    </source>
</reference>
<gene>
    <name evidence="1" type="ORF">R69888_05573</name>
</gene>
<protein>
    <submittedName>
        <fullName evidence="1">Uncharacterized protein</fullName>
    </submittedName>
</protein>
<evidence type="ECO:0000313" key="2">
    <source>
        <dbReference type="Proteomes" id="UP000672526"/>
    </source>
</evidence>
<comment type="caution">
    <text evidence="1">The sequence shown here is derived from an EMBL/GenBank/DDBJ whole genome shotgun (WGS) entry which is preliminary data.</text>
</comment>
<name>A0ABM8SH70_9BURK</name>
<accession>A0ABM8SH70</accession>
<keyword evidence="2" id="KW-1185">Reference proteome</keyword>
<proteinExistence type="predicted"/>